<keyword evidence="2" id="KW-1185">Reference proteome</keyword>
<dbReference type="EMBL" id="UZAU01000796">
    <property type="status" value="NOT_ANNOTATED_CDS"/>
    <property type="molecule type" value="Genomic_DNA"/>
</dbReference>
<dbReference type="InterPro" id="IPR036691">
    <property type="entry name" value="Endo/exonu/phosph_ase_sf"/>
</dbReference>
<evidence type="ECO:0008006" key="3">
    <source>
        <dbReference type="Google" id="ProtNLM"/>
    </source>
</evidence>
<dbReference type="AlphaFoldDB" id="A0A803QNG8"/>
<name>A0A803QNG8_CANSA</name>
<accession>A0A803QNG8</accession>
<proteinExistence type="predicted"/>
<protein>
    <recommendedName>
        <fullName evidence="3">Endonuclease/exonuclease/phosphatase domain-containing protein</fullName>
    </recommendedName>
</protein>
<dbReference type="EnsemblPlants" id="evm.model.10.355">
    <property type="protein sequence ID" value="cds.evm.model.10.355"/>
    <property type="gene ID" value="evm.TU.10.355"/>
</dbReference>
<reference evidence="1" key="1">
    <citation type="submission" date="2021-03" db="UniProtKB">
        <authorList>
            <consortium name="EnsemblPlants"/>
        </authorList>
    </citation>
    <scope>IDENTIFICATION</scope>
</reference>
<dbReference type="Gramene" id="evm.model.10.355">
    <property type="protein sequence ID" value="cds.evm.model.10.355"/>
    <property type="gene ID" value="evm.TU.10.355"/>
</dbReference>
<evidence type="ECO:0000313" key="1">
    <source>
        <dbReference type="EnsemblPlants" id="cds.evm.model.10.355"/>
    </source>
</evidence>
<sequence>MECFTNSNGAFLKISTLKNNKVRMVIIPEETEAKGWSDLYNCLSGVLKRKPGNAHDGVKQQKEVKIGECRMNSQSWANIVKRSGQHVTKPMGGNVVKQMEKPALKIQHNKDAAVRNRGKVEWRELYPEINLGFKPKNLYPEKRFYQPKFYEYMCSKAQPKDWSLAIFLARDNTHADWSTIFFNLSRELERKLIVSQLFDDRCITWCKDEKEKEEKIGDMCGGLMDVDKDTAEASVLSHLRLQLMGDEFGLVPETLSLNHDDRNYELKLFKLNDLSYRFHGWFNTCWYQDFDNRKANLDNCVILAYEKENRECSTGEIGSEDDIDEDAQVECEVAAADGGEGGPVEEEKPEQRKIEDINEITRTDVGSRLSRFESHGITIPKVGKRDDWGTINIQHVYSRILHDLNRPSLKIPHTCPFNLIRDTCTPGGITAQMDLGPRIILGRKGLDDNSIFESNIVLAGDNRERGPLIYYHNGPFNIFLAHKRIGIRPEIKSPFNLKIQRMDPWASKGKEKMAICVKKNPEQIINDFFEGRLKSITPKSQADFRAATIMFWADFEVIKKTKLQKIRVGQESLMKILSWNIRGSGDKEKRRAIKATICKATPDMVILQEVKKEDVDRRFICSIWRSRFKAWILSPAIGRFGAHC</sequence>
<dbReference type="Gene3D" id="3.60.10.10">
    <property type="entry name" value="Endonuclease/exonuclease/phosphatase"/>
    <property type="match status" value="1"/>
</dbReference>
<organism evidence="1 2">
    <name type="scientific">Cannabis sativa</name>
    <name type="common">Hemp</name>
    <name type="synonym">Marijuana</name>
    <dbReference type="NCBI Taxonomy" id="3483"/>
    <lineage>
        <taxon>Eukaryota</taxon>
        <taxon>Viridiplantae</taxon>
        <taxon>Streptophyta</taxon>
        <taxon>Embryophyta</taxon>
        <taxon>Tracheophyta</taxon>
        <taxon>Spermatophyta</taxon>
        <taxon>Magnoliopsida</taxon>
        <taxon>eudicotyledons</taxon>
        <taxon>Gunneridae</taxon>
        <taxon>Pentapetalae</taxon>
        <taxon>rosids</taxon>
        <taxon>fabids</taxon>
        <taxon>Rosales</taxon>
        <taxon>Cannabaceae</taxon>
        <taxon>Cannabis</taxon>
    </lineage>
</organism>
<dbReference type="Proteomes" id="UP000596661">
    <property type="component" value="Unassembled WGS sequence"/>
</dbReference>
<evidence type="ECO:0000313" key="2">
    <source>
        <dbReference type="Proteomes" id="UP000596661"/>
    </source>
</evidence>
<dbReference type="SUPFAM" id="SSF56219">
    <property type="entry name" value="DNase I-like"/>
    <property type="match status" value="1"/>
</dbReference>